<reference evidence="1 2" key="1">
    <citation type="submission" date="2016-08" db="EMBL/GenBank/DDBJ databases">
        <title>A Parts List for Fungal Cellulosomes Revealed by Comparative Genomics.</title>
        <authorList>
            <consortium name="DOE Joint Genome Institute"/>
            <person name="Haitjema C.H."/>
            <person name="Gilmore S.P."/>
            <person name="Henske J.K."/>
            <person name="Solomon K.V."/>
            <person name="De Groot R."/>
            <person name="Kuo A."/>
            <person name="Mondo S.J."/>
            <person name="Salamov A.A."/>
            <person name="Labutti K."/>
            <person name="Zhao Z."/>
            <person name="Chiniquy J."/>
            <person name="Barry K."/>
            <person name="Brewer H.M."/>
            <person name="Purvine S.O."/>
            <person name="Wright A.T."/>
            <person name="Boxma B."/>
            <person name="Van Alen T."/>
            <person name="Hackstein J.H."/>
            <person name="Baker S.E."/>
            <person name="Grigoriev I.V."/>
            <person name="O'Malley M.A."/>
        </authorList>
    </citation>
    <scope>NUCLEOTIDE SEQUENCE [LARGE SCALE GENOMIC DNA]</scope>
    <source>
        <strain evidence="1 2">G1</strain>
    </source>
</reference>
<accession>A0A1Y2D6W5</accession>
<organism evidence="1 2">
    <name type="scientific">Neocallimastix californiae</name>
    <dbReference type="NCBI Taxonomy" id="1754190"/>
    <lineage>
        <taxon>Eukaryota</taxon>
        <taxon>Fungi</taxon>
        <taxon>Fungi incertae sedis</taxon>
        <taxon>Chytridiomycota</taxon>
        <taxon>Chytridiomycota incertae sedis</taxon>
        <taxon>Neocallimastigomycetes</taxon>
        <taxon>Neocallimastigales</taxon>
        <taxon>Neocallimastigaceae</taxon>
        <taxon>Neocallimastix</taxon>
    </lineage>
</organism>
<evidence type="ECO:0000313" key="1">
    <source>
        <dbReference type="EMBL" id="ORY55028.1"/>
    </source>
</evidence>
<proteinExistence type="predicted"/>
<comment type="caution">
    <text evidence="1">The sequence shown here is derived from an EMBL/GenBank/DDBJ whole genome shotgun (WGS) entry which is preliminary data.</text>
</comment>
<gene>
    <name evidence="1" type="ORF">LY90DRAFT_507263</name>
</gene>
<dbReference type="Proteomes" id="UP000193920">
    <property type="component" value="Unassembled WGS sequence"/>
</dbReference>
<sequence>MSNKHNKTKNDELVEKYKKYAETPEAFAVLFVKKYLNSSKGKWVDILDTNIPEYYVMEDLEFQSVECELFKRTIQPVYPEKELNMSEEDYYYKCRAITWEAAHTDIDQQRRKNIKGLKFQIVAKKVSGNKKIFTLDKNNFKEIKDSINKLSKKWEHILLQGINSDNEKSKTIKYSFNAKNFQTNIENKLDKLNKKWKEISIKPCKIEIITIKRINE</sequence>
<protein>
    <submittedName>
        <fullName evidence="1">Uncharacterized protein</fullName>
    </submittedName>
</protein>
<name>A0A1Y2D6W5_9FUNG</name>
<evidence type="ECO:0000313" key="2">
    <source>
        <dbReference type="Proteomes" id="UP000193920"/>
    </source>
</evidence>
<dbReference type="EMBL" id="MCOG01000080">
    <property type="protein sequence ID" value="ORY55028.1"/>
    <property type="molecule type" value="Genomic_DNA"/>
</dbReference>
<dbReference type="AlphaFoldDB" id="A0A1Y2D6W5"/>
<keyword evidence="2" id="KW-1185">Reference proteome</keyword>